<feature type="transmembrane region" description="Helical" evidence="2">
    <location>
        <begin position="130"/>
        <end position="150"/>
    </location>
</feature>
<feature type="domain" description="Acyltransferase 3" evidence="3">
    <location>
        <begin position="35"/>
        <end position="336"/>
    </location>
</feature>
<evidence type="ECO:0000259" key="3">
    <source>
        <dbReference type="Pfam" id="PF01757"/>
    </source>
</evidence>
<evidence type="ECO:0000256" key="2">
    <source>
        <dbReference type="SAM" id="Phobius"/>
    </source>
</evidence>
<evidence type="ECO:0000313" key="4">
    <source>
        <dbReference type="EMBL" id="AOP47765.1"/>
    </source>
</evidence>
<sequence>MFRAAIPLERPVDPAPVGRQDPAPRLDPKSGGRDPFFDNAKYLAVVLVAMGHTWEPLTHGGRVAMALYMTVYTFHIPAFVLISGYFSRGFDLSPAKLKRLITSVAVPYVVFEVLFAYFQRWVHDTPNEPISLTSPYYLDWFLAALFIWRLTTPLWKLVRWPVPLALVIAVLAAASPDVGNDFAMRRVLQFLPFFVLGLHLKPAHFDLLRQRAIRVAAAPVMLAAVVFAYWAAPRMNSAWFRQNNAVQDLGMPAWVSPVMELALFGCAVVLTVCFLALVPPRQTWFTKLGAGTLYGYLLHGFAIKMARWSGWYDTLPWVRTPVGEVLVTLLAVTLITLLCTRPVRQGFRYVMEPKMSWAFQGDAAASARRRAGTDDAVSARSPSGRTRKPDVELADQQAGQPVR</sequence>
<feature type="transmembrane region" description="Helical" evidence="2">
    <location>
        <begin position="157"/>
        <end position="176"/>
    </location>
</feature>
<dbReference type="PANTHER" id="PTHR37312">
    <property type="entry name" value="MEMBRANE-BOUND ACYLTRANSFERASE YKRP-RELATED"/>
    <property type="match status" value="1"/>
</dbReference>
<feature type="transmembrane region" description="Helical" evidence="2">
    <location>
        <begin position="252"/>
        <end position="277"/>
    </location>
</feature>
<feature type="region of interest" description="Disordered" evidence="1">
    <location>
        <begin position="11"/>
        <end position="32"/>
    </location>
</feature>
<feature type="transmembrane region" description="Helical" evidence="2">
    <location>
        <begin position="182"/>
        <end position="200"/>
    </location>
</feature>
<reference evidence="4 5" key="1">
    <citation type="submission" date="2016-09" db="EMBL/GenBank/DDBJ databases">
        <title>Complete genome sequencing of Streptomyces lydicus 103 and metabolic pathways analysis of antibiotic biosynthesis.</title>
        <authorList>
            <person name="Jia N."/>
            <person name="Ding M.-Z."/>
            <person name="Gao F."/>
            <person name="Yuan Y.-J."/>
        </authorList>
    </citation>
    <scope>NUCLEOTIDE SEQUENCE [LARGE SCALE GENOMIC DNA]</scope>
    <source>
        <strain evidence="4 5">103</strain>
    </source>
</reference>
<dbReference type="Pfam" id="PF01757">
    <property type="entry name" value="Acyl_transf_3"/>
    <property type="match status" value="1"/>
</dbReference>
<dbReference type="PANTHER" id="PTHR37312:SF1">
    <property type="entry name" value="MEMBRANE-BOUND ACYLTRANSFERASE YKRP-RELATED"/>
    <property type="match status" value="1"/>
</dbReference>
<dbReference type="GO" id="GO:0016747">
    <property type="term" value="F:acyltransferase activity, transferring groups other than amino-acyl groups"/>
    <property type="evidence" value="ECO:0007669"/>
    <property type="project" value="InterPro"/>
</dbReference>
<dbReference type="InterPro" id="IPR052734">
    <property type="entry name" value="Nod_factor_acetyltransferase"/>
</dbReference>
<organism evidence="4 5">
    <name type="scientific">Streptomyces lydicus</name>
    <dbReference type="NCBI Taxonomy" id="47763"/>
    <lineage>
        <taxon>Bacteria</taxon>
        <taxon>Bacillati</taxon>
        <taxon>Actinomycetota</taxon>
        <taxon>Actinomycetes</taxon>
        <taxon>Kitasatosporales</taxon>
        <taxon>Streptomycetaceae</taxon>
        <taxon>Streptomyces</taxon>
    </lineage>
</organism>
<keyword evidence="2" id="KW-1133">Transmembrane helix</keyword>
<dbReference type="KEGG" id="slc:SL103_17285"/>
<feature type="transmembrane region" description="Helical" evidence="2">
    <location>
        <begin position="322"/>
        <end position="340"/>
    </location>
</feature>
<name>A0A1D7VLY4_9ACTN</name>
<feature type="transmembrane region" description="Helical" evidence="2">
    <location>
        <begin position="212"/>
        <end position="232"/>
    </location>
</feature>
<accession>A0A1D7VLY4</accession>
<dbReference type="AlphaFoldDB" id="A0A1D7VLY4"/>
<keyword evidence="2" id="KW-0812">Transmembrane</keyword>
<dbReference type="RefSeq" id="WP_069569909.1">
    <property type="nucleotide sequence ID" value="NZ_CP017157.1"/>
</dbReference>
<gene>
    <name evidence="4" type="ORF">SL103_17285</name>
</gene>
<evidence type="ECO:0000256" key="1">
    <source>
        <dbReference type="SAM" id="MobiDB-lite"/>
    </source>
</evidence>
<dbReference type="Proteomes" id="UP000094094">
    <property type="component" value="Chromosome"/>
</dbReference>
<feature type="region of interest" description="Disordered" evidence="1">
    <location>
        <begin position="369"/>
        <end position="403"/>
    </location>
</feature>
<dbReference type="EMBL" id="CP017157">
    <property type="protein sequence ID" value="AOP47765.1"/>
    <property type="molecule type" value="Genomic_DNA"/>
</dbReference>
<feature type="transmembrane region" description="Helical" evidence="2">
    <location>
        <begin position="65"/>
        <end position="87"/>
    </location>
</feature>
<feature type="transmembrane region" description="Helical" evidence="2">
    <location>
        <begin position="284"/>
        <end position="302"/>
    </location>
</feature>
<dbReference type="InterPro" id="IPR002656">
    <property type="entry name" value="Acyl_transf_3_dom"/>
</dbReference>
<keyword evidence="5" id="KW-1185">Reference proteome</keyword>
<evidence type="ECO:0000313" key="5">
    <source>
        <dbReference type="Proteomes" id="UP000094094"/>
    </source>
</evidence>
<dbReference type="OrthoDB" id="6623990at2"/>
<proteinExistence type="predicted"/>
<feature type="compositionally biased region" description="Basic and acidic residues" evidence="1">
    <location>
        <begin position="22"/>
        <end position="32"/>
    </location>
</feature>
<feature type="transmembrane region" description="Helical" evidence="2">
    <location>
        <begin position="99"/>
        <end position="118"/>
    </location>
</feature>
<protein>
    <recommendedName>
        <fullName evidence="3">Acyltransferase 3 domain-containing protein</fullName>
    </recommendedName>
</protein>
<keyword evidence="2" id="KW-0472">Membrane</keyword>